<dbReference type="InterPro" id="IPR050753">
    <property type="entry name" value="Peptidase_M14_domain"/>
</dbReference>
<dbReference type="SUPFAM" id="SSF49464">
    <property type="entry name" value="Carboxypeptidase regulatory domain-like"/>
    <property type="match status" value="1"/>
</dbReference>
<feature type="domain" description="Peptidase M14" evidence="13">
    <location>
        <begin position="25"/>
        <end position="321"/>
    </location>
</feature>
<comment type="similarity">
    <text evidence="2 9">Belongs to the peptidase M14 family.</text>
</comment>
<keyword evidence="7" id="KW-0862">Zinc</keyword>
<dbReference type="GO" id="GO:0004181">
    <property type="term" value="F:metallocarboxypeptidase activity"/>
    <property type="evidence" value="ECO:0007669"/>
    <property type="project" value="InterPro"/>
</dbReference>
<evidence type="ECO:0000256" key="4">
    <source>
        <dbReference type="ARBA" id="ARBA00022670"/>
    </source>
</evidence>
<keyword evidence="11" id="KW-1133">Transmembrane helix</keyword>
<feature type="compositionally biased region" description="Basic and acidic residues" evidence="10">
    <location>
        <begin position="140"/>
        <end position="154"/>
    </location>
</feature>
<dbReference type="PANTHER" id="PTHR11532:SF84">
    <property type="entry name" value="CARBOXYPEPTIDASE M"/>
    <property type="match status" value="1"/>
</dbReference>
<feature type="transmembrane region" description="Helical" evidence="11">
    <location>
        <begin position="452"/>
        <end position="469"/>
    </location>
</feature>
<dbReference type="InterPro" id="IPR057247">
    <property type="entry name" value="CARBOXYPEPT_ZN_2"/>
</dbReference>
<dbReference type="AlphaFoldDB" id="A0AAW1JKE7"/>
<dbReference type="CDD" id="cd11308">
    <property type="entry name" value="Peptidase_M14NE-CP-C_like"/>
    <property type="match status" value="1"/>
</dbReference>
<keyword evidence="6" id="KW-0378">Hydrolase</keyword>
<reference evidence="14 15" key="1">
    <citation type="journal article" date="2024" name="BMC Genomics">
        <title>De novo assembly and annotation of Popillia japonica's genome with initial clues to its potential as an invasive pest.</title>
        <authorList>
            <person name="Cucini C."/>
            <person name="Boschi S."/>
            <person name="Funari R."/>
            <person name="Cardaioli E."/>
            <person name="Iannotti N."/>
            <person name="Marturano G."/>
            <person name="Paoli F."/>
            <person name="Bruttini M."/>
            <person name="Carapelli A."/>
            <person name="Frati F."/>
            <person name="Nardi F."/>
        </authorList>
    </citation>
    <scope>NUCLEOTIDE SEQUENCE [LARGE SCALE GENOMIC DNA]</scope>
    <source>
        <strain evidence="14">DMR45628</strain>
    </source>
</reference>
<dbReference type="Gene3D" id="2.60.40.1120">
    <property type="entry name" value="Carboxypeptidase-like, regulatory domain"/>
    <property type="match status" value="1"/>
</dbReference>
<evidence type="ECO:0000256" key="6">
    <source>
        <dbReference type="ARBA" id="ARBA00022801"/>
    </source>
</evidence>
<dbReference type="GO" id="GO:0016485">
    <property type="term" value="P:protein processing"/>
    <property type="evidence" value="ECO:0007669"/>
    <property type="project" value="TreeGrafter"/>
</dbReference>
<dbReference type="InterPro" id="IPR057246">
    <property type="entry name" value="CARBOXYPEPT_ZN_1"/>
</dbReference>
<feature type="active site" description="Proton donor/acceptor" evidence="9">
    <location>
        <position position="291"/>
    </location>
</feature>
<dbReference type="SMART" id="SM00631">
    <property type="entry name" value="Zn_pept"/>
    <property type="match status" value="1"/>
</dbReference>
<protein>
    <submittedName>
        <fullName evidence="14">Zinc carboxypeptidase</fullName>
    </submittedName>
</protein>
<dbReference type="GO" id="GO:0005615">
    <property type="term" value="C:extracellular space"/>
    <property type="evidence" value="ECO:0007669"/>
    <property type="project" value="TreeGrafter"/>
</dbReference>
<dbReference type="InterPro" id="IPR008969">
    <property type="entry name" value="CarboxyPept-like_regulatory"/>
</dbReference>
<evidence type="ECO:0000256" key="8">
    <source>
        <dbReference type="ARBA" id="ARBA00023180"/>
    </source>
</evidence>
<keyword evidence="11" id="KW-0472">Membrane</keyword>
<dbReference type="FunFam" id="3.40.630.10:FF:000020">
    <property type="entry name" value="Carboxypeptidase D"/>
    <property type="match status" value="1"/>
</dbReference>
<dbReference type="PROSITE" id="PS00132">
    <property type="entry name" value="CARBOXYPEPT_ZN_1"/>
    <property type="match status" value="1"/>
</dbReference>
<dbReference type="SUPFAM" id="SSF53187">
    <property type="entry name" value="Zn-dependent exopeptidases"/>
    <property type="match status" value="1"/>
</dbReference>
<dbReference type="PANTHER" id="PTHR11532">
    <property type="entry name" value="PROTEASE M14 CARBOXYPEPTIDASE"/>
    <property type="match status" value="1"/>
</dbReference>
<evidence type="ECO:0000256" key="5">
    <source>
        <dbReference type="ARBA" id="ARBA00022723"/>
    </source>
</evidence>
<keyword evidence="5" id="KW-0479">Metal-binding</keyword>
<accession>A0AAW1JKE7</accession>
<evidence type="ECO:0000259" key="13">
    <source>
        <dbReference type="PROSITE" id="PS52035"/>
    </source>
</evidence>
<dbReference type="Proteomes" id="UP001458880">
    <property type="component" value="Unassembled WGS sequence"/>
</dbReference>
<comment type="cofactor">
    <cofactor evidence="1">
        <name>Zn(2+)</name>
        <dbReference type="ChEBI" id="CHEBI:29105"/>
    </cofactor>
</comment>
<gene>
    <name evidence="14" type="ORF">QE152_g27857</name>
</gene>
<evidence type="ECO:0000313" key="15">
    <source>
        <dbReference type="Proteomes" id="UP001458880"/>
    </source>
</evidence>
<keyword evidence="11" id="KW-0812">Transmembrane</keyword>
<keyword evidence="12" id="KW-0732">Signal</keyword>
<dbReference type="Gene3D" id="3.40.630.10">
    <property type="entry name" value="Zn peptidases"/>
    <property type="match status" value="1"/>
</dbReference>
<keyword evidence="4" id="KW-0645">Protease</keyword>
<feature type="chain" id="PRO_5043587192" evidence="12">
    <location>
        <begin position="17"/>
        <end position="470"/>
    </location>
</feature>
<dbReference type="Pfam" id="PF00246">
    <property type="entry name" value="Peptidase_M14"/>
    <property type="match status" value="1"/>
</dbReference>
<proteinExistence type="inferred from homology"/>
<dbReference type="PROSITE" id="PS00133">
    <property type="entry name" value="CARBOXYPEPT_ZN_2"/>
    <property type="match status" value="1"/>
</dbReference>
<evidence type="ECO:0000313" key="14">
    <source>
        <dbReference type="EMBL" id="KAK9704488.1"/>
    </source>
</evidence>
<evidence type="ECO:0000256" key="11">
    <source>
        <dbReference type="SAM" id="Phobius"/>
    </source>
</evidence>
<dbReference type="PRINTS" id="PR00765">
    <property type="entry name" value="CRBOXYPTASEA"/>
</dbReference>
<dbReference type="GO" id="GO:0006518">
    <property type="term" value="P:peptide metabolic process"/>
    <property type="evidence" value="ECO:0007669"/>
    <property type="project" value="TreeGrafter"/>
</dbReference>
<sequence>MLFLLSCLVYFLVVSGSSIPRLVFKYHNYEDLTLLMKGWNVTQFHPRMRTNLYSIGQSVKGKELWVMQITAGGVYDTALPNVKLIGNMHGNEVVGRELLLLFIQHLLEKYSHDDDITWLLDNTVLHIMPSMNPDGFEAVKRSDGPACKESEGRENAGGMDLNRNFPDYHKVMRRKLQPETEAIIRWMNKTTFVLSAALHGGALVANYPFDTTKNFESYSKKPSLSPDNDVFIHLAKTYANNHLIMYKGLPCDGSNETFDGGIINGAAWYPFPFGMQDYNYFQHGCMELTIEISCCKFPAASELPQLWEENKKAFVKYSLQANQGVTGLVKDKYTGEPIPNATLQIIGRDMYFHNDINGRFWRLLLPGTYNISVVADGYHSHTMSFQIGPLEDRPNLHKIEINLIHSSVPLPTTTTQNGIVYTMFDNKYVIANKATSGPLDEPAVGEVMSASVQWSIAAYLYFIVLVILLA</sequence>
<feature type="region of interest" description="Disordered" evidence="10">
    <location>
        <begin position="140"/>
        <end position="159"/>
    </location>
</feature>
<dbReference type="GO" id="GO:0008270">
    <property type="term" value="F:zinc ion binding"/>
    <property type="evidence" value="ECO:0007669"/>
    <property type="project" value="InterPro"/>
</dbReference>
<dbReference type="Pfam" id="PF13620">
    <property type="entry name" value="CarboxypepD_reg"/>
    <property type="match status" value="1"/>
</dbReference>
<comment type="caution">
    <text evidence="14">The sequence shown here is derived from an EMBL/GenBank/DDBJ whole genome shotgun (WGS) entry which is preliminary data.</text>
</comment>
<evidence type="ECO:0000256" key="3">
    <source>
        <dbReference type="ARBA" id="ARBA00022645"/>
    </source>
</evidence>
<evidence type="ECO:0000256" key="10">
    <source>
        <dbReference type="SAM" id="MobiDB-lite"/>
    </source>
</evidence>
<dbReference type="EMBL" id="JASPKY010000349">
    <property type="protein sequence ID" value="KAK9704488.1"/>
    <property type="molecule type" value="Genomic_DNA"/>
</dbReference>
<dbReference type="InterPro" id="IPR000834">
    <property type="entry name" value="Peptidase_M14"/>
</dbReference>
<evidence type="ECO:0000256" key="1">
    <source>
        <dbReference type="ARBA" id="ARBA00001947"/>
    </source>
</evidence>
<keyword evidence="8" id="KW-0325">Glycoprotein</keyword>
<evidence type="ECO:0000256" key="9">
    <source>
        <dbReference type="PROSITE-ProRule" id="PRU01379"/>
    </source>
</evidence>
<evidence type="ECO:0000256" key="12">
    <source>
        <dbReference type="SAM" id="SignalP"/>
    </source>
</evidence>
<evidence type="ECO:0000256" key="7">
    <source>
        <dbReference type="ARBA" id="ARBA00022833"/>
    </source>
</evidence>
<keyword evidence="3 14" id="KW-0121">Carboxypeptidase</keyword>
<keyword evidence="15" id="KW-1185">Reference proteome</keyword>
<organism evidence="14 15">
    <name type="scientific">Popillia japonica</name>
    <name type="common">Japanese beetle</name>
    <dbReference type="NCBI Taxonomy" id="7064"/>
    <lineage>
        <taxon>Eukaryota</taxon>
        <taxon>Metazoa</taxon>
        <taxon>Ecdysozoa</taxon>
        <taxon>Arthropoda</taxon>
        <taxon>Hexapoda</taxon>
        <taxon>Insecta</taxon>
        <taxon>Pterygota</taxon>
        <taxon>Neoptera</taxon>
        <taxon>Endopterygota</taxon>
        <taxon>Coleoptera</taxon>
        <taxon>Polyphaga</taxon>
        <taxon>Scarabaeiformia</taxon>
        <taxon>Scarabaeidae</taxon>
        <taxon>Rutelinae</taxon>
        <taxon>Popillia</taxon>
    </lineage>
</organism>
<feature type="signal peptide" evidence="12">
    <location>
        <begin position="1"/>
        <end position="16"/>
    </location>
</feature>
<evidence type="ECO:0000256" key="2">
    <source>
        <dbReference type="ARBA" id="ARBA00005988"/>
    </source>
</evidence>
<dbReference type="PROSITE" id="PS52035">
    <property type="entry name" value="PEPTIDASE_M14"/>
    <property type="match status" value="1"/>
</dbReference>
<name>A0AAW1JKE7_POPJA</name>